<evidence type="ECO:0000256" key="6">
    <source>
        <dbReference type="SAM" id="Phobius"/>
    </source>
</evidence>
<feature type="transmembrane region" description="Helical" evidence="6">
    <location>
        <begin position="295"/>
        <end position="315"/>
    </location>
</feature>
<dbReference type="InterPro" id="IPR004869">
    <property type="entry name" value="MMPL_dom"/>
</dbReference>
<dbReference type="STRING" id="1324957.K933_00217"/>
<proteinExistence type="predicted"/>
<evidence type="ECO:0000313" key="8">
    <source>
        <dbReference type="EMBL" id="ESP89940.1"/>
    </source>
</evidence>
<keyword evidence="3 6" id="KW-0812">Transmembrane</keyword>
<comment type="caution">
    <text evidence="8">The sequence shown here is derived from an EMBL/GenBank/DDBJ whole genome shotgun (WGS) entry which is preliminary data.</text>
</comment>
<feature type="transmembrane region" description="Helical" evidence="6">
    <location>
        <begin position="21"/>
        <end position="40"/>
    </location>
</feature>
<dbReference type="OrthoDB" id="42357at2157"/>
<keyword evidence="5 6" id="KW-0472">Membrane</keyword>
<organism evidence="8 9">
    <name type="scientific">Candidatus Halobonum tyrrellensis G22</name>
    <dbReference type="NCBI Taxonomy" id="1324957"/>
    <lineage>
        <taxon>Archaea</taxon>
        <taxon>Methanobacteriati</taxon>
        <taxon>Methanobacteriota</taxon>
        <taxon>Stenosarchaea group</taxon>
        <taxon>Halobacteria</taxon>
        <taxon>Halobacteriales</taxon>
        <taxon>Haloferacaceae</taxon>
        <taxon>Candidatus Halobonum</taxon>
    </lineage>
</organism>
<feature type="transmembrane region" description="Helical" evidence="6">
    <location>
        <begin position="336"/>
        <end position="353"/>
    </location>
</feature>
<name>V4HGV6_9EURY</name>
<feature type="domain" description="SSD" evidence="7">
    <location>
        <begin position="648"/>
        <end position="809"/>
    </location>
</feature>
<accession>V4HGV6</accession>
<dbReference type="eggNOG" id="arCOG02174">
    <property type="taxonomic scope" value="Archaea"/>
</dbReference>
<evidence type="ECO:0000256" key="2">
    <source>
        <dbReference type="ARBA" id="ARBA00022475"/>
    </source>
</evidence>
<feature type="transmembrane region" description="Helical" evidence="6">
    <location>
        <begin position="640"/>
        <end position="672"/>
    </location>
</feature>
<dbReference type="RefSeq" id="WP_023392644.1">
    <property type="nucleotide sequence ID" value="NZ_ASGZ01000002.1"/>
</dbReference>
<feature type="transmembrane region" description="Helical" evidence="6">
    <location>
        <begin position="758"/>
        <end position="777"/>
    </location>
</feature>
<feature type="transmembrane region" description="Helical" evidence="6">
    <location>
        <begin position="784"/>
        <end position="810"/>
    </location>
</feature>
<reference evidence="8 9" key="1">
    <citation type="journal article" date="2013" name="Genome Announc.">
        <title>Draft Genome Sequence of 'Candidatus Halobonum tyrrellensis' Strain G22, Isolated from the Hypersaline Waters of Lake Tyrrell, Australia.</title>
        <authorList>
            <person name="Ugalde J.A."/>
            <person name="Narasingarao P."/>
            <person name="Kuo S."/>
            <person name="Podell S."/>
            <person name="Allen E.E."/>
        </authorList>
    </citation>
    <scope>NUCLEOTIDE SEQUENCE [LARGE SCALE GENOMIC DNA]</scope>
    <source>
        <strain evidence="8 9">G22</strain>
    </source>
</reference>
<feature type="transmembrane region" description="Helical" evidence="6">
    <location>
        <begin position="264"/>
        <end position="289"/>
    </location>
</feature>
<feature type="transmembrane region" description="Helical" evidence="6">
    <location>
        <begin position="678"/>
        <end position="698"/>
    </location>
</feature>
<feature type="transmembrane region" description="Helical" evidence="6">
    <location>
        <begin position="234"/>
        <end position="257"/>
    </location>
</feature>
<evidence type="ECO:0000256" key="3">
    <source>
        <dbReference type="ARBA" id="ARBA00022692"/>
    </source>
</evidence>
<dbReference type="InterPro" id="IPR000731">
    <property type="entry name" value="SSD"/>
</dbReference>
<gene>
    <name evidence="8" type="ORF">K933_00217</name>
</gene>
<sequence>MIDYESYIETIDDYIVNRTKTVVIAFFVVTLVFSAGLGNISTEAGTSQFTEDSPAADALDSVDREFSQPFDDGGGSTQLIQRGQNVLAKEAMLDMLRVQYRAQQREGLRVTSTSSFASIVARTLDPSATTLEAQIDAMEGATRTEVRTAARQVLSTQSAQSLVSDDVNRESVTASATIGVVSHDVPGAGSSGAGTGGTSPLTGIQEQIQYITTTVGSDIEVFGSGLISAELSSVILDSLLIVVPAAVVLILVFLVISYRDPFDLLLGVVSLLIAIIWTFGFMGLAGIAFSQMLIAVPPLLLAVGIDFGIHAINRYREERVEGRDISTSMRITTDQLLVAFTIVTVTTVLGFLSNTISDLAPIRDFGLVAAVGILFTFFIFGIFLPAAKVMMDRFRERVGLPRFGSNPLGSEDSVLSTVLGVGVTVSRYAPRLFLVVVLVSTASVGAYGTGVDTTFSQEDFLPPAEQPQWLQELPEPFAPGTYTVTRNLDFLEENFESSQGSSVIIYVEGDLRRGSTLESIQQASQSPPDVFVTDDRYAESSSIVTVIRDYADQSPEFAALVDRNDIDDDGIPDQNLERIYDELFASPYADQADDYLTDDYRSAQVVYTAEAGASQDAVVSGGETMAERFRQSSTATGQTFVLVAVTNTIFSSAIESLALALAATAVFLVIAYKITNDSWSLGLANLVPIVVAVAFIAGTMRYLGIPLNALTATILSIAIGLGIDYSAHVVHRFADEYEESGGDVTFALRRTINGTGGALTGSMLTTTSGMGVLALAITPILGQFGIVVALSIGYSYVAAMVVSPSVLVVWDQVVG</sequence>
<dbReference type="PATRIC" id="fig|1324957.4.peg.45"/>
<keyword evidence="9" id="KW-1185">Reference proteome</keyword>
<dbReference type="InterPro" id="IPR050545">
    <property type="entry name" value="Mycobact_MmpL"/>
</dbReference>
<evidence type="ECO:0000256" key="4">
    <source>
        <dbReference type="ARBA" id="ARBA00022989"/>
    </source>
</evidence>
<evidence type="ECO:0000256" key="1">
    <source>
        <dbReference type="ARBA" id="ARBA00004651"/>
    </source>
</evidence>
<dbReference type="PANTHER" id="PTHR33406">
    <property type="entry name" value="MEMBRANE PROTEIN MJ1562-RELATED"/>
    <property type="match status" value="1"/>
</dbReference>
<feature type="transmembrane region" description="Helical" evidence="6">
    <location>
        <begin position="365"/>
        <end position="387"/>
    </location>
</feature>
<evidence type="ECO:0000313" key="9">
    <source>
        <dbReference type="Proteomes" id="UP000017840"/>
    </source>
</evidence>
<dbReference type="SUPFAM" id="SSF82866">
    <property type="entry name" value="Multidrug efflux transporter AcrB transmembrane domain"/>
    <property type="match status" value="2"/>
</dbReference>
<dbReference type="Proteomes" id="UP000017840">
    <property type="component" value="Unassembled WGS sequence"/>
</dbReference>
<keyword evidence="2" id="KW-1003">Cell membrane</keyword>
<feature type="domain" description="SSD" evidence="7">
    <location>
        <begin position="265"/>
        <end position="390"/>
    </location>
</feature>
<dbReference type="Pfam" id="PF03176">
    <property type="entry name" value="MMPL"/>
    <property type="match status" value="2"/>
</dbReference>
<dbReference type="PROSITE" id="PS50156">
    <property type="entry name" value="SSD"/>
    <property type="match status" value="2"/>
</dbReference>
<comment type="subcellular location">
    <subcellularLocation>
        <location evidence="1">Cell membrane</location>
        <topology evidence="1">Multi-pass membrane protein</topology>
    </subcellularLocation>
</comment>
<dbReference type="Gene3D" id="1.20.1640.10">
    <property type="entry name" value="Multidrug efflux transporter AcrB transmembrane domain"/>
    <property type="match status" value="2"/>
</dbReference>
<dbReference type="EMBL" id="ASGZ01000002">
    <property type="protein sequence ID" value="ESP89940.1"/>
    <property type="molecule type" value="Genomic_DNA"/>
</dbReference>
<keyword evidence="4 6" id="KW-1133">Transmembrane helix</keyword>
<protein>
    <recommendedName>
        <fullName evidence="7">SSD domain-containing protein</fullName>
    </recommendedName>
</protein>
<evidence type="ECO:0000256" key="5">
    <source>
        <dbReference type="ARBA" id="ARBA00023136"/>
    </source>
</evidence>
<dbReference type="PANTHER" id="PTHR33406:SF13">
    <property type="entry name" value="MEMBRANE PROTEIN YDFJ"/>
    <property type="match status" value="1"/>
</dbReference>
<evidence type="ECO:0000259" key="7">
    <source>
        <dbReference type="PROSITE" id="PS50156"/>
    </source>
</evidence>
<dbReference type="AlphaFoldDB" id="V4HGV6"/>
<feature type="transmembrane region" description="Helical" evidence="6">
    <location>
        <begin position="705"/>
        <end position="723"/>
    </location>
</feature>
<dbReference type="GO" id="GO:0005886">
    <property type="term" value="C:plasma membrane"/>
    <property type="evidence" value="ECO:0007669"/>
    <property type="project" value="UniProtKB-SubCell"/>
</dbReference>